<protein>
    <submittedName>
        <fullName evidence="2">Uncharacterized protein</fullName>
    </submittedName>
</protein>
<dbReference type="RefSeq" id="WP_156007380.1">
    <property type="nucleotide sequence ID" value="NZ_CP046276.1"/>
</dbReference>
<gene>
    <name evidence="2" type="ORF">STABA_v1c10690</name>
</gene>
<dbReference type="KEGG" id="stab:STABA_v1c10690"/>
<evidence type="ECO:0000313" key="3">
    <source>
        <dbReference type="Proteomes" id="UP000424468"/>
    </source>
</evidence>
<feature type="compositionally biased region" description="Low complexity" evidence="1">
    <location>
        <begin position="660"/>
        <end position="674"/>
    </location>
</feature>
<organism evidence="2 3">
    <name type="scientific">Spiroplasma tabanidicola</name>
    <dbReference type="NCBI Taxonomy" id="324079"/>
    <lineage>
        <taxon>Bacteria</taxon>
        <taxon>Bacillati</taxon>
        <taxon>Mycoplasmatota</taxon>
        <taxon>Mollicutes</taxon>
        <taxon>Entomoplasmatales</taxon>
        <taxon>Spiroplasmataceae</taxon>
        <taxon>Spiroplasma</taxon>
    </lineage>
</organism>
<dbReference type="Proteomes" id="UP000424468">
    <property type="component" value="Chromosome"/>
</dbReference>
<proteinExistence type="predicted"/>
<reference evidence="2 3" key="1">
    <citation type="submission" date="2019-11" db="EMBL/GenBank/DDBJ databases">
        <title>Complete genome sequence of Spiroplasma tabanidicola TAUS-1 (DSM 22603).</title>
        <authorList>
            <person name="Huang C.-T."/>
            <person name="Lin Y.-C."/>
            <person name="Kuo C.-H."/>
        </authorList>
    </citation>
    <scope>NUCLEOTIDE SEQUENCE [LARGE SCALE GENOMIC DNA]</scope>
    <source>
        <strain evidence="2 3">TAUS-1</strain>
    </source>
</reference>
<accession>A0A6I6C660</accession>
<evidence type="ECO:0000313" key="2">
    <source>
        <dbReference type="EMBL" id="QGS52417.1"/>
    </source>
</evidence>
<feature type="region of interest" description="Disordered" evidence="1">
    <location>
        <begin position="1"/>
        <end position="23"/>
    </location>
</feature>
<feature type="region of interest" description="Disordered" evidence="1">
    <location>
        <begin position="658"/>
        <end position="680"/>
    </location>
</feature>
<sequence>MYVNPFERMRKKREDEEKAKLEAEKEREKYARLGAQMGLTQEKGIMPSFIKSLIGEQKNKNIPPFGMSITSNEPISSTDNTITSFENESKKINIPNISELPLTSDQSILNNFNTNHLNEHLPSFAQPSVTQSFAQQPMEMPSFNQPNMPQPIDIPKPSFPQPSVTQSFAQQPMEMPSFNQPNMPQPIDIPKPSVTQSFAQQPMEMPSFNQPNMPQPMDIPKPSFAQPSVTQSFAQQPMEMQSFNQPNMPQPMDIPKPSFAQPSVTQSFAQQPMEMPSFNQPNMTQPMEMPSFNQPNMTQPMDIPNQSKETFNQNNNDFEKDLPGPIKSILSSDFDEQTFKNSYQKNNIKPLTFESQEIEKNRFIDPKVACLMFKDLIENVEKNSLKKQFYGLVENGSKKLSEDFVDLIDMDKIEEIELEEVFLYGTPYLFLLKQLISSLPEVDLEDKRVLWEKCSLFLVATEYGKTGSDVDDIIEEMDIFDPIGSIKSEFKSLLNGYKLLDKSIFVVLKGFEKLDEIKIYESLSFLYKILHKVKPIKFVFDISAHILKDFKDSELLKKINHLVEIAIFENETHKAKVFNNQVEPPLFEQNDFVNTTDTYNFSSDDLLKFPSEHAFGIPNENNLSSFTQNQQTSFDQNINQPRDNLVSSSLKSPLGEMNLNMENHYSNNNQNHSSIPTYPGFDLPINQPMINQSQSNVSFGFPSSLKIEEEDQVQKEEYDSGIDKSIRIRIDLNLKRKEQELKERERLEEEERLERQGGRVGFNPAILVENNELQYKQNQNNSFINHFDTNNSSLVAKNVALDPRSYDEVNGKLRDMATTFAQRPAINIADSKYQQGGQKDENLLKVTGDWSKLNK</sequence>
<feature type="compositionally biased region" description="Basic and acidic residues" evidence="1">
    <location>
        <begin position="12"/>
        <end position="23"/>
    </location>
</feature>
<keyword evidence="3" id="KW-1185">Reference proteome</keyword>
<dbReference type="OrthoDB" id="390229at2"/>
<dbReference type="EMBL" id="CP046276">
    <property type="protein sequence ID" value="QGS52417.1"/>
    <property type="molecule type" value="Genomic_DNA"/>
</dbReference>
<name>A0A6I6C660_9MOLU</name>
<evidence type="ECO:0000256" key="1">
    <source>
        <dbReference type="SAM" id="MobiDB-lite"/>
    </source>
</evidence>
<dbReference type="AlphaFoldDB" id="A0A6I6C660"/>